<dbReference type="PROSITE" id="PS00867">
    <property type="entry name" value="CPSASE_2"/>
    <property type="match status" value="1"/>
</dbReference>
<evidence type="ECO:0000256" key="12">
    <source>
        <dbReference type="PIRSR" id="PIRSR001594-1"/>
    </source>
</evidence>
<evidence type="ECO:0000256" key="11">
    <source>
        <dbReference type="PIRNR" id="PIRNR001594"/>
    </source>
</evidence>
<dbReference type="SUPFAM" id="SSF52440">
    <property type="entry name" value="PreATP-grasp domain"/>
    <property type="match status" value="1"/>
</dbReference>
<evidence type="ECO:0000256" key="4">
    <source>
        <dbReference type="ARBA" id="ARBA00022432"/>
    </source>
</evidence>
<dbReference type="EMBL" id="CP060131">
    <property type="protein sequence ID" value="QNG52454.1"/>
    <property type="molecule type" value="Genomic_DNA"/>
</dbReference>
<feature type="binding site" evidence="13">
    <location>
        <position position="606"/>
    </location>
    <ligand>
        <name>substrate</name>
    </ligand>
</feature>
<dbReference type="SUPFAM" id="SSF89000">
    <property type="entry name" value="post-HMGL domain-like"/>
    <property type="match status" value="1"/>
</dbReference>
<dbReference type="SUPFAM" id="SSF51569">
    <property type="entry name" value="Aldolase"/>
    <property type="match status" value="1"/>
</dbReference>
<evidence type="ECO:0000256" key="13">
    <source>
        <dbReference type="PIRSR" id="PIRSR001594-2"/>
    </source>
</evidence>
<evidence type="ECO:0000256" key="9">
    <source>
        <dbReference type="ARBA" id="ARBA00023267"/>
    </source>
</evidence>
<dbReference type="InterPro" id="IPR005481">
    <property type="entry name" value="BC-like_N"/>
</dbReference>
<dbReference type="CDD" id="cd07937">
    <property type="entry name" value="DRE_TIM_PC_TC_5S"/>
    <property type="match status" value="1"/>
</dbReference>
<dbReference type="PANTHER" id="PTHR43778:SF2">
    <property type="entry name" value="PYRUVATE CARBOXYLASE, MITOCHONDRIAL"/>
    <property type="match status" value="1"/>
</dbReference>
<proteinExistence type="predicted"/>
<dbReference type="GO" id="GO:0004736">
    <property type="term" value="F:pyruvate carboxylase activity"/>
    <property type="evidence" value="ECO:0007669"/>
    <property type="project" value="UniProtKB-EC"/>
</dbReference>
<keyword evidence="20" id="KW-1185">Reference proteome</keyword>
<feature type="modified residue" description="N6-biotinyllysine" evidence="15">
    <location>
        <position position="1091"/>
    </location>
</feature>
<dbReference type="InterPro" id="IPR000089">
    <property type="entry name" value="Biotin_lipoyl"/>
</dbReference>
<evidence type="ECO:0000313" key="19">
    <source>
        <dbReference type="EMBL" id="QNG52454.1"/>
    </source>
</evidence>
<dbReference type="KEGG" id="ppel:H6H00_31330"/>
<dbReference type="AlphaFoldDB" id="A0A7G7MI43"/>
<dbReference type="PANTHER" id="PTHR43778">
    <property type="entry name" value="PYRUVATE CARBOXYLASE"/>
    <property type="match status" value="1"/>
</dbReference>
<feature type="binding site" evidence="14">
    <location>
        <position position="534"/>
    </location>
    <ligand>
        <name>Mn(2+)</name>
        <dbReference type="ChEBI" id="CHEBI:29035"/>
    </ligand>
</feature>
<keyword evidence="19" id="KW-0670">Pyruvate</keyword>
<dbReference type="InterPro" id="IPR011761">
    <property type="entry name" value="ATP-grasp"/>
</dbReference>
<dbReference type="FunFam" id="3.30.1490.20:FF:000003">
    <property type="entry name" value="acetyl-CoA carboxylase isoform X1"/>
    <property type="match status" value="1"/>
</dbReference>
<dbReference type="SUPFAM" id="SSF51246">
    <property type="entry name" value="Rudiment single hybrid motif"/>
    <property type="match status" value="1"/>
</dbReference>
<dbReference type="UniPathway" id="UPA00138"/>
<feature type="binding site" evidence="13">
    <location>
        <position position="868"/>
    </location>
    <ligand>
        <name>substrate</name>
    </ligand>
</feature>
<evidence type="ECO:0000313" key="20">
    <source>
        <dbReference type="Proteomes" id="UP000515728"/>
    </source>
</evidence>
<dbReference type="SMART" id="SM00878">
    <property type="entry name" value="Biotin_carb_C"/>
    <property type="match status" value="1"/>
</dbReference>
<evidence type="ECO:0000256" key="1">
    <source>
        <dbReference type="ARBA" id="ARBA00001953"/>
    </source>
</evidence>
<dbReference type="FunFam" id="3.30.470.20:FF:000012">
    <property type="entry name" value="Pyruvate carboxylase"/>
    <property type="match status" value="1"/>
</dbReference>
<dbReference type="PROSITE" id="PS50975">
    <property type="entry name" value="ATP_GRASP"/>
    <property type="match status" value="1"/>
</dbReference>
<dbReference type="GO" id="GO:0046872">
    <property type="term" value="F:metal ion binding"/>
    <property type="evidence" value="ECO:0007669"/>
    <property type="project" value="UniProtKB-KW"/>
</dbReference>
<dbReference type="GO" id="GO:0005524">
    <property type="term" value="F:ATP binding"/>
    <property type="evidence" value="ECO:0007669"/>
    <property type="project" value="UniProtKB-UniRule"/>
</dbReference>
<dbReference type="NCBIfam" id="NF006761">
    <property type="entry name" value="PRK09282.1"/>
    <property type="match status" value="1"/>
</dbReference>
<evidence type="ECO:0000259" key="18">
    <source>
        <dbReference type="PROSITE" id="PS50991"/>
    </source>
</evidence>
<dbReference type="Pfam" id="PF02436">
    <property type="entry name" value="PYC_OADA"/>
    <property type="match status" value="1"/>
</dbReference>
<feature type="modified residue" description="N6-carboxylysine" evidence="15">
    <location>
        <position position="704"/>
    </location>
</feature>
<evidence type="ECO:0000256" key="10">
    <source>
        <dbReference type="ARBA" id="ARBA00023268"/>
    </source>
</evidence>
<dbReference type="Pfam" id="PF02785">
    <property type="entry name" value="Biotin_carb_C"/>
    <property type="match status" value="1"/>
</dbReference>
<comment type="cofactor">
    <cofactor evidence="1 11">
        <name>biotin</name>
        <dbReference type="ChEBI" id="CHEBI:57586"/>
    </cofactor>
</comment>
<dbReference type="RefSeq" id="WP_185719229.1">
    <property type="nucleotide sequence ID" value="NZ_BAAAWI010000001.1"/>
</dbReference>
<feature type="domain" description="Biotin carboxylation" evidence="17">
    <location>
        <begin position="1"/>
        <end position="450"/>
    </location>
</feature>
<reference evidence="19 20" key="1">
    <citation type="submission" date="2020-08" db="EMBL/GenBank/DDBJ databases">
        <authorList>
            <person name="Mo P."/>
        </authorList>
    </citation>
    <scope>NUCLEOTIDE SEQUENCE [LARGE SCALE GENOMIC DNA]</scope>
    <source>
        <strain evidence="19 20">CGMCC 4.1532</strain>
    </source>
</reference>
<dbReference type="InterPro" id="IPR000891">
    <property type="entry name" value="PYR_CT"/>
</dbReference>
<dbReference type="SUPFAM" id="SSF56059">
    <property type="entry name" value="Glutathione synthetase ATP-binding domain-like"/>
    <property type="match status" value="1"/>
</dbReference>
<dbReference type="InterPro" id="IPR005479">
    <property type="entry name" value="CPAse_ATP-bd"/>
</dbReference>
<dbReference type="Pfam" id="PF00682">
    <property type="entry name" value="HMGL-like"/>
    <property type="match status" value="1"/>
</dbReference>
<accession>A0A7G7MI43</accession>
<keyword evidence="8 11" id="KW-0067">ATP-binding</keyword>
<dbReference type="Gene3D" id="3.10.600.10">
    <property type="entry name" value="pyruvate carboxylase f1077a mutant domain"/>
    <property type="match status" value="1"/>
</dbReference>
<feature type="binding site" evidence="14">
    <location>
        <position position="733"/>
    </location>
    <ligand>
        <name>Mn(2+)</name>
        <dbReference type="ChEBI" id="CHEBI:29035"/>
    </ligand>
</feature>
<dbReference type="PIRSF" id="PIRSF001594">
    <property type="entry name" value="Pyruv_carbox"/>
    <property type="match status" value="1"/>
</dbReference>
<dbReference type="PROSITE" id="PS50979">
    <property type="entry name" value="BC"/>
    <property type="match status" value="1"/>
</dbReference>
<organism evidence="19 20">
    <name type="scientific">Pseudonocardia petroleophila</name>
    <dbReference type="NCBI Taxonomy" id="37331"/>
    <lineage>
        <taxon>Bacteria</taxon>
        <taxon>Bacillati</taxon>
        <taxon>Actinomycetota</taxon>
        <taxon>Actinomycetes</taxon>
        <taxon>Pseudonocardiales</taxon>
        <taxon>Pseudonocardiaceae</taxon>
        <taxon>Pseudonocardia</taxon>
    </lineage>
</organism>
<dbReference type="EC" id="6.4.1.1" evidence="3 11"/>
<dbReference type="CDD" id="cd06850">
    <property type="entry name" value="biotinyl_domain"/>
    <property type="match status" value="1"/>
</dbReference>
<comment type="function">
    <text evidence="11">Catalyzes a 2-step reaction, involving the ATP-dependent carboxylation of the covalently attached biotin in the first step and the transfer of the carboxyl group to pyruvate in the second.</text>
</comment>
<keyword evidence="9 11" id="KW-0092">Biotin</keyword>
<feature type="binding site" evidence="14">
    <location>
        <position position="735"/>
    </location>
    <ligand>
        <name>Mn(2+)</name>
        <dbReference type="ChEBI" id="CHEBI:29035"/>
    </ligand>
</feature>
<keyword evidence="4" id="KW-0312">Gluconeogenesis</keyword>
<feature type="binding site" description="via carbamate group" evidence="14">
    <location>
        <position position="704"/>
    </location>
    <ligand>
        <name>Mn(2+)</name>
        <dbReference type="ChEBI" id="CHEBI:29035"/>
    </ligand>
</feature>
<dbReference type="InterPro" id="IPR011764">
    <property type="entry name" value="Biotin_carboxylation_dom"/>
</dbReference>
<dbReference type="InterPro" id="IPR005482">
    <property type="entry name" value="Biotin_COase_C"/>
</dbReference>
<evidence type="ECO:0000259" key="16">
    <source>
        <dbReference type="PROSITE" id="PS50975"/>
    </source>
</evidence>
<evidence type="ECO:0000256" key="15">
    <source>
        <dbReference type="PIRSR" id="PIRSR001594-4"/>
    </source>
</evidence>
<feature type="domain" description="ATP-grasp" evidence="16">
    <location>
        <begin position="121"/>
        <end position="317"/>
    </location>
</feature>
<evidence type="ECO:0000256" key="8">
    <source>
        <dbReference type="ARBA" id="ARBA00022840"/>
    </source>
</evidence>
<comment type="pathway">
    <text evidence="2">Carbohydrate biosynthesis; gluconeogenesis.</text>
</comment>
<dbReference type="Proteomes" id="UP000515728">
    <property type="component" value="Chromosome"/>
</dbReference>
<dbReference type="Pfam" id="PF00289">
    <property type="entry name" value="Biotin_carb_N"/>
    <property type="match status" value="1"/>
</dbReference>
<feature type="active site" evidence="12">
    <location>
        <position position="292"/>
    </location>
</feature>
<dbReference type="NCBIfam" id="TIGR01235">
    <property type="entry name" value="pyruv_carbox"/>
    <property type="match status" value="1"/>
</dbReference>
<evidence type="ECO:0000256" key="7">
    <source>
        <dbReference type="ARBA" id="ARBA00022741"/>
    </source>
</evidence>
<keyword evidence="7 11" id="KW-0547">Nucleotide-binding</keyword>
<feature type="binding site" evidence="13">
    <location>
        <position position="235"/>
    </location>
    <ligand>
        <name>ATP</name>
        <dbReference type="ChEBI" id="CHEBI:30616"/>
    </ligand>
</feature>
<gene>
    <name evidence="19" type="ORF">H6H00_31330</name>
</gene>
<evidence type="ECO:0000256" key="14">
    <source>
        <dbReference type="PIRSR" id="PIRSR001594-3"/>
    </source>
</evidence>
<evidence type="ECO:0000259" key="17">
    <source>
        <dbReference type="PROSITE" id="PS50979"/>
    </source>
</evidence>
<dbReference type="GO" id="GO:0005737">
    <property type="term" value="C:cytoplasm"/>
    <property type="evidence" value="ECO:0007669"/>
    <property type="project" value="TreeGrafter"/>
</dbReference>
<feature type="binding site" evidence="13">
    <location>
        <position position="200"/>
    </location>
    <ligand>
        <name>ATP</name>
        <dbReference type="ChEBI" id="CHEBI:30616"/>
    </ligand>
</feature>
<dbReference type="FunFam" id="2.40.50.100:FF:000003">
    <property type="entry name" value="Acetyl-CoA carboxylase biotin carboxyl carrier protein"/>
    <property type="match status" value="1"/>
</dbReference>
<name>A0A7G7MI43_9PSEU</name>
<dbReference type="Gene3D" id="2.40.50.100">
    <property type="match status" value="1"/>
</dbReference>
<comment type="catalytic activity">
    <reaction evidence="11">
        <text>hydrogencarbonate + pyruvate + ATP = oxaloacetate + ADP + phosphate + H(+)</text>
        <dbReference type="Rhea" id="RHEA:20844"/>
        <dbReference type="ChEBI" id="CHEBI:15361"/>
        <dbReference type="ChEBI" id="CHEBI:15378"/>
        <dbReference type="ChEBI" id="CHEBI:16452"/>
        <dbReference type="ChEBI" id="CHEBI:17544"/>
        <dbReference type="ChEBI" id="CHEBI:30616"/>
        <dbReference type="ChEBI" id="CHEBI:43474"/>
        <dbReference type="ChEBI" id="CHEBI:456216"/>
        <dbReference type="EC" id="6.4.1.1"/>
    </reaction>
</comment>
<dbReference type="Gene3D" id="3.30.470.20">
    <property type="entry name" value="ATP-grasp fold, B domain"/>
    <property type="match status" value="1"/>
</dbReference>
<dbReference type="InterPro" id="IPR011054">
    <property type="entry name" value="Rudment_hybrid_motif"/>
</dbReference>
<keyword evidence="6 14" id="KW-0479">Metal-binding</keyword>
<dbReference type="InterPro" id="IPR011053">
    <property type="entry name" value="Single_hybrid_motif"/>
</dbReference>
<dbReference type="InterPro" id="IPR013785">
    <property type="entry name" value="Aldolase_TIM"/>
</dbReference>
<dbReference type="InterPro" id="IPR016185">
    <property type="entry name" value="PreATP-grasp_dom_sf"/>
</dbReference>
<sequence length="1125" mass="121350">MFRKVLVANRGEIAIRAFRAAYELGVSTVAVFPYEDRNSLHRAKADESYQIGEPGHPVRAYLSVDEVIAAARKAGADAIYPGYGFMSENPDLAQACADAGITFVGPPSSVLHLTGNKSRAIAAAREAGVNVLESSEPGTDVDALVAAADEIGFPVFVKAVAGGGGRGMRRVQEPGDLRDAVEAAMREAESAFGDATVFVEQAVVNPRHIEVQILADAEGNVAHLYERDCSVQRRHQKVIEIAPAPNLDPEIRARICDDAVKFAKAIGYVNAGTVEFLLDERGEHVFIEMNPRIQVEHTVTEQVTDRDLVIAQLRIASGKTLPELRLTQDEITCTGAALQCRVTTEDPANGFRPDTGTISNYRSPGGPGVRLDGGTTHTGAEVSAHFDSMLVKLTCNGHDFPNAVRRARRAIAEFRIRGVSTNLPFIAAVLADPDFQEGRVTTSFIEERPQLLSARRPADRGTRILNYLAEITVNRPNGARPEVVEPVDKLPACDLSTPAPAGSRQQLRELGPEGFARRLREQTAVAVTDTTFRDAHQSLLATRVRSRDLLAVAPYVARTAPELLSLECWGGATYDVALRFLNEDPWDRLAALSEAVPNICTQMLLRGRNTVGYTPYPTEVTDAFVEEAAASGMDIFRIFDALNDVNQMRPAIDAVRATGTAVAEVALCYTGDLSEPGEQLYTLDYYLRLAEQIVDAGAHVLAIKDMAGLLRPPAAKKLVGALRERFDLPVHLHTHDTAGGQLATLVAAIDAGVDAVDAAVASMAGTTSQPSLSALVAATDHTERATGLSLAAVGDLEPYWEAVRKVYAPFESGLASPTGRVYHHEIPGGQLSNLRQQAIALGLGDRFELIEDLYAAADRMLGRLVKVTPSSKVVGDLALHLVGAGVEAADFEAEPGKFDVPDSVIGFLRGELGDPPGGWPEPFRTRALEGRSPEKETVELSIEDRRGLREERRVTLNRLLFPAPTKEYEAHQEAYGDTSVLSTKDFLYGLEPEREHIVELEQGVTLLIELEAISEPDERGYRTVLATLNGQMRPTAVRDESVSTDVKAAERADRGNDRHVAAPFAGVVTLQVEEGDAVSSGQTVATIEAMKMEASITAQQGGTVGRLAIGKVQQVEGGDLLLELE</sequence>
<evidence type="ECO:0000256" key="5">
    <source>
        <dbReference type="ARBA" id="ARBA00022598"/>
    </source>
</evidence>
<dbReference type="InterPro" id="IPR055268">
    <property type="entry name" value="PCB-like"/>
</dbReference>
<dbReference type="PROSITE" id="PS50991">
    <property type="entry name" value="PYR_CT"/>
    <property type="match status" value="1"/>
</dbReference>
<evidence type="ECO:0000256" key="2">
    <source>
        <dbReference type="ARBA" id="ARBA00004742"/>
    </source>
</evidence>
<dbReference type="SUPFAM" id="SSF51230">
    <property type="entry name" value="Single hybrid motif"/>
    <property type="match status" value="1"/>
</dbReference>
<feature type="domain" description="Pyruvate carboxyltransferase" evidence="18">
    <location>
        <begin position="525"/>
        <end position="794"/>
    </location>
</feature>
<dbReference type="Pfam" id="PF00364">
    <property type="entry name" value="Biotin_lipoyl"/>
    <property type="match status" value="1"/>
</dbReference>
<protein>
    <recommendedName>
        <fullName evidence="3 11">Pyruvate carboxylase</fullName>
        <ecNumber evidence="3 11">6.4.1.1</ecNumber>
    </recommendedName>
</protein>
<dbReference type="FunFam" id="3.20.20.70:FF:000120">
    <property type="entry name" value="Pyruvate carboxylase"/>
    <property type="match status" value="1"/>
</dbReference>
<feature type="binding site" evidence="13">
    <location>
        <position position="117"/>
    </location>
    <ligand>
        <name>ATP</name>
        <dbReference type="ChEBI" id="CHEBI:30616"/>
    </ligand>
</feature>
<dbReference type="Gene3D" id="3.20.20.70">
    <property type="entry name" value="Aldolase class I"/>
    <property type="match status" value="1"/>
</dbReference>
<dbReference type="NCBIfam" id="NF009554">
    <property type="entry name" value="PRK12999.1"/>
    <property type="match status" value="1"/>
</dbReference>
<dbReference type="GO" id="GO:0006094">
    <property type="term" value="P:gluconeogenesis"/>
    <property type="evidence" value="ECO:0007669"/>
    <property type="project" value="UniProtKB-UniPathway"/>
</dbReference>
<dbReference type="Pfam" id="PF02786">
    <property type="entry name" value="CPSase_L_D2"/>
    <property type="match status" value="1"/>
</dbReference>
<evidence type="ECO:0000256" key="6">
    <source>
        <dbReference type="ARBA" id="ARBA00022723"/>
    </source>
</evidence>
<evidence type="ECO:0000256" key="3">
    <source>
        <dbReference type="ARBA" id="ARBA00013057"/>
    </source>
</evidence>
<dbReference type="InterPro" id="IPR005930">
    <property type="entry name" value="Pyruv_COase"/>
</dbReference>
<dbReference type="PROSITE" id="PS00188">
    <property type="entry name" value="BIOTIN"/>
    <property type="match status" value="1"/>
</dbReference>
<keyword evidence="10" id="KW-0511">Multifunctional enzyme</keyword>
<dbReference type="InterPro" id="IPR003379">
    <property type="entry name" value="Carboxylase_cons_dom"/>
</dbReference>
<keyword evidence="5 11" id="KW-0436">Ligase</keyword>
<dbReference type="InterPro" id="IPR001882">
    <property type="entry name" value="Biotin_BS"/>
</dbReference>